<evidence type="ECO:0000313" key="2">
    <source>
        <dbReference type="EMBL" id="KAL3852953.1"/>
    </source>
</evidence>
<keyword evidence="1" id="KW-1133">Transmembrane helix</keyword>
<sequence length="187" mass="19680">MATANEKDLMTFIKALNSPYAITAKIKSHSNTQSSTTCYINGYTTYCPYDCCGSSGYQYCCDNRVYPVGAIVGIVLGSLAGLGILIGIIVCCCCCCRQSGTATSGIVLQPHANPAFSVSSVATMNGAAMQMTQLSPGMNALNYPTVPQMAAGYIPGNAAINYPLGAPQYMDRPRAAPPPDYDNVTNK</sequence>
<organism evidence="2 3">
    <name type="scientific">Sinanodonta woodiana</name>
    <name type="common">Chinese pond mussel</name>
    <name type="synonym">Anodonta woodiana</name>
    <dbReference type="NCBI Taxonomy" id="1069815"/>
    <lineage>
        <taxon>Eukaryota</taxon>
        <taxon>Metazoa</taxon>
        <taxon>Spiralia</taxon>
        <taxon>Lophotrochozoa</taxon>
        <taxon>Mollusca</taxon>
        <taxon>Bivalvia</taxon>
        <taxon>Autobranchia</taxon>
        <taxon>Heteroconchia</taxon>
        <taxon>Palaeoheterodonta</taxon>
        <taxon>Unionida</taxon>
        <taxon>Unionoidea</taxon>
        <taxon>Unionidae</taxon>
        <taxon>Unioninae</taxon>
        <taxon>Sinanodonta</taxon>
    </lineage>
</organism>
<dbReference type="AlphaFoldDB" id="A0ABD3UWP6"/>
<evidence type="ECO:0000313" key="3">
    <source>
        <dbReference type="Proteomes" id="UP001634394"/>
    </source>
</evidence>
<gene>
    <name evidence="2" type="ORF">ACJMK2_016558</name>
</gene>
<reference evidence="2 3" key="1">
    <citation type="submission" date="2024-11" db="EMBL/GenBank/DDBJ databases">
        <title>Chromosome-level genome assembly of the freshwater bivalve Anodonta woodiana.</title>
        <authorList>
            <person name="Chen X."/>
        </authorList>
    </citation>
    <scope>NUCLEOTIDE SEQUENCE [LARGE SCALE GENOMIC DNA]</scope>
    <source>
        <strain evidence="2">MN2024</strain>
        <tissue evidence="2">Gills</tissue>
    </source>
</reference>
<comment type="caution">
    <text evidence="2">The sequence shown here is derived from an EMBL/GenBank/DDBJ whole genome shotgun (WGS) entry which is preliminary data.</text>
</comment>
<dbReference type="Proteomes" id="UP001634394">
    <property type="component" value="Unassembled WGS sequence"/>
</dbReference>
<proteinExistence type="predicted"/>
<accession>A0ABD3UWP6</accession>
<keyword evidence="1" id="KW-0472">Membrane</keyword>
<keyword evidence="3" id="KW-1185">Reference proteome</keyword>
<keyword evidence="1" id="KW-0812">Transmembrane</keyword>
<feature type="transmembrane region" description="Helical" evidence="1">
    <location>
        <begin position="65"/>
        <end position="90"/>
    </location>
</feature>
<dbReference type="EMBL" id="JBJQND010000015">
    <property type="protein sequence ID" value="KAL3852953.1"/>
    <property type="molecule type" value="Genomic_DNA"/>
</dbReference>
<evidence type="ECO:0000256" key="1">
    <source>
        <dbReference type="SAM" id="Phobius"/>
    </source>
</evidence>
<name>A0ABD3UWP6_SINWO</name>
<protein>
    <submittedName>
        <fullName evidence="2">Uncharacterized protein</fullName>
    </submittedName>
</protein>